<keyword evidence="2" id="KW-1185">Reference proteome</keyword>
<sequence>MNNVPHKVLLPRWIFEQAEGDRDEIKRLVLEYMKRYPNYRIIQVNGSFAVCERLGGLI</sequence>
<name>A0ABQ5NKM1_9BACI</name>
<dbReference type="RefSeq" id="WP_264988430.1">
    <property type="nucleotide sequence ID" value="NZ_BRZA01000002.1"/>
</dbReference>
<dbReference type="Proteomes" id="UP001065593">
    <property type="component" value="Unassembled WGS sequence"/>
</dbReference>
<comment type="caution">
    <text evidence="1">The sequence shown here is derived from an EMBL/GenBank/DDBJ whole genome shotgun (WGS) entry which is preliminary data.</text>
</comment>
<accession>A0ABQ5NKM1</accession>
<evidence type="ECO:0000313" key="2">
    <source>
        <dbReference type="Proteomes" id="UP001065593"/>
    </source>
</evidence>
<organism evidence="1 2">
    <name type="scientific">Lysinibacillus piscis</name>
    <dbReference type="NCBI Taxonomy" id="2518931"/>
    <lineage>
        <taxon>Bacteria</taxon>
        <taxon>Bacillati</taxon>
        <taxon>Bacillota</taxon>
        <taxon>Bacilli</taxon>
        <taxon>Bacillales</taxon>
        <taxon>Bacillaceae</taxon>
        <taxon>Lysinibacillus</taxon>
    </lineage>
</organism>
<gene>
    <name evidence="1" type="ORF">LYSBPC_17950</name>
</gene>
<dbReference type="EMBL" id="BRZA01000002">
    <property type="protein sequence ID" value="GLC88668.1"/>
    <property type="molecule type" value="Genomic_DNA"/>
</dbReference>
<reference evidence="1" key="1">
    <citation type="submission" date="2022-08" db="EMBL/GenBank/DDBJ databases">
        <title>Draft genome sequence of Lysinibacillus sp. strain KH24.</title>
        <authorList>
            <person name="Kanbe H."/>
            <person name="Itoh H."/>
        </authorList>
    </citation>
    <scope>NUCLEOTIDE SEQUENCE</scope>
    <source>
        <strain evidence="1">KH24</strain>
    </source>
</reference>
<proteinExistence type="predicted"/>
<protein>
    <submittedName>
        <fullName evidence="1">Uncharacterized protein</fullName>
    </submittedName>
</protein>
<evidence type="ECO:0000313" key="1">
    <source>
        <dbReference type="EMBL" id="GLC88668.1"/>
    </source>
</evidence>